<dbReference type="Proteomes" id="UP000619293">
    <property type="component" value="Unassembled WGS sequence"/>
</dbReference>
<gene>
    <name evidence="2" type="ORF">Cch02nite_72570</name>
</gene>
<keyword evidence="3" id="KW-1185">Reference proteome</keyword>
<name>A0A8J3KBQ6_9ACTN</name>
<proteinExistence type="predicted"/>
<protein>
    <submittedName>
        <fullName evidence="2">Uncharacterized protein</fullName>
    </submittedName>
</protein>
<evidence type="ECO:0000313" key="3">
    <source>
        <dbReference type="Proteomes" id="UP000619293"/>
    </source>
</evidence>
<organism evidence="2 3">
    <name type="scientific">Catellatospora chokoriensis</name>
    <dbReference type="NCBI Taxonomy" id="310353"/>
    <lineage>
        <taxon>Bacteria</taxon>
        <taxon>Bacillati</taxon>
        <taxon>Actinomycetota</taxon>
        <taxon>Actinomycetes</taxon>
        <taxon>Micromonosporales</taxon>
        <taxon>Micromonosporaceae</taxon>
        <taxon>Catellatospora</taxon>
    </lineage>
</organism>
<feature type="region of interest" description="Disordered" evidence="1">
    <location>
        <begin position="28"/>
        <end position="60"/>
    </location>
</feature>
<evidence type="ECO:0000313" key="2">
    <source>
        <dbReference type="EMBL" id="GIF93813.1"/>
    </source>
</evidence>
<dbReference type="AlphaFoldDB" id="A0A8J3KBQ6"/>
<evidence type="ECO:0000256" key="1">
    <source>
        <dbReference type="SAM" id="MobiDB-lite"/>
    </source>
</evidence>
<accession>A0A8J3KBQ6</accession>
<sequence length="60" mass="6144">MAAAARAASCARGSFGMAATVDRGAADVGAVSGVPPPQADTDQQAAMTHRERTARRTRPF</sequence>
<comment type="caution">
    <text evidence="2">The sequence shown here is derived from an EMBL/GenBank/DDBJ whole genome shotgun (WGS) entry which is preliminary data.</text>
</comment>
<reference evidence="2 3" key="1">
    <citation type="submission" date="2021-01" db="EMBL/GenBank/DDBJ databases">
        <title>Whole genome shotgun sequence of Catellatospora chokoriensis NBRC 107358.</title>
        <authorList>
            <person name="Komaki H."/>
            <person name="Tamura T."/>
        </authorList>
    </citation>
    <scope>NUCLEOTIDE SEQUENCE [LARGE SCALE GENOMIC DNA]</scope>
    <source>
        <strain evidence="2 3">NBRC 107358</strain>
    </source>
</reference>
<dbReference type="EMBL" id="BONG01000073">
    <property type="protein sequence ID" value="GIF93813.1"/>
    <property type="molecule type" value="Genomic_DNA"/>
</dbReference>